<dbReference type="Proteomes" id="UP000007431">
    <property type="component" value="Unassembled WGS sequence"/>
</dbReference>
<dbReference type="InParanoid" id="D8QM90"/>
<dbReference type="VEuPathDB" id="FungiDB:SCHCODRAFT_02574002"/>
<dbReference type="OrthoDB" id="3184970at2759"/>
<name>D8QM90_SCHCM</name>
<accession>D8QM90</accession>
<dbReference type="HOGENOM" id="CLU_075133_0_0_1"/>
<protein>
    <recommendedName>
        <fullName evidence="3">BTB domain-containing protein</fullName>
    </recommendedName>
</protein>
<dbReference type="RefSeq" id="XP_003025938.1">
    <property type="nucleotide sequence ID" value="XM_003025892.1"/>
</dbReference>
<evidence type="ECO:0000313" key="1">
    <source>
        <dbReference type="EMBL" id="EFI91035.1"/>
    </source>
</evidence>
<dbReference type="AlphaFoldDB" id="D8QM90"/>
<sequence length="299" mass="33508">MDSDDSLSGSARTSKFSTFTPGSVAFISRDDVVFYVDSEQLQRATDFMPTPGLGAITFAPTEPARLDEGADVLELLFRFACFDEYVNLDQAPFKIVAELAEAAQKYIVHTAIAACRVYMKGNAQSYPLEVMAYAYRHDYLDILDKAAPYTIGMRPCRVKKFIPSALITPWEQYYSMYEMLTDSVVGLASKATHGETDCSPPTPCKLGGHPSSTRDYVQRELLFTIHKTHKAALFHPEQLFTAEMFDRVEGCELCEDELVMWREEALFWIQQAHGVQLTSFLCGPPKGLLYGLVSACHFL</sequence>
<dbReference type="EMBL" id="GL377321">
    <property type="protein sequence ID" value="EFI91035.1"/>
    <property type="molecule type" value="Genomic_DNA"/>
</dbReference>
<evidence type="ECO:0008006" key="3">
    <source>
        <dbReference type="Google" id="ProtNLM"/>
    </source>
</evidence>
<dbReference type="KEGG" id="scm:SCHCO_02574002"/>
<feature type="non-terminal residue" evidence="1">
    <location>
        <position position="299"/>
    </location>
</feature>
<dbReference type="GeneID" id="9588415"/>
<organism evidence="2">
    <name type="scientific">Schizophyllum commune (strain H4-8 / FGSC 9210)</name>
    <name type="common">Split gill fungus</name>
    <dbReference type="NCBI Taxonomy" id="578458"/>
    <lineage>
        <taxon>Eukaryota</taxon>
        <taxon>Fungi</taxon>
        <taxon>Dikarya</taxon>
        <taxon>Basidiomycota</taxon>
        <taxon>Agaricomycotina</taxon>
        <taxon>Agaricomycetes</taxon>
        <taxon>Agaricomycetidae</taxon>
        <taxon>Agaricales</taxon>
        <taxon>Schizophyllaceae</taxon>
        <taxon>Schizophyllum</taxon>
    </lineage>
</organism>
<reference evidence="1 2" key="1">
    <citation type="journal article" date="2010" name="Nat. Biotechnol.">
        <title>Genome sequence of the model mushroom Schizophyllum commune.</title>
        <authorList>
            <person name="Ohm R.A."/>
            <person name="de Jong J.F."/>
            <person name="Lugones L.G."/>
            <person name="Aerts A."/>
            <person name="Kothe E."/>
            <person name="Stajich J.E."/>
            <person name="de Vries R.P."/>
            <person name="Record E."/>
            <person name="Levasseur A."/>
            <person name="Baker S.E."/>
            <person name="Bartholomew K.A."/>
            <person name="Coutinho P.M."/>
            <person name="Erdmann S."/>
            <person name="Fowler T.J."/>
            <person name="Gathman A.C."/>
            <person name="Lombard V."/>
            <person name="Henrissat B."/>
            <person name="Knabe N."/>
            <person name="Kuees U."/>
            <person name="Lilly W.W."/>
            <person name="Lindquist E."/>
            <person name="Lucas S."/>
            <person name="Magnuson J.K."/>
            <person name="Piumi F."/>
            <person name="Raudaskoski M."/>
            <person name="Salamov A."/>
            <person name="Schmutz J."/>
            <person name="Schwarze F.W.M.R."/>
            <person name="vanKuyk P.A."/>
            <person name="Horton J.S."/>
            <person name="Grigoriev I.V."/>
            <person name="Woesten H.A.B."/>
        </authorList>
    </citation>
    <scope>NUCLEOTIDE SEQUENCE [LARGE SCALE GENOMIC DNA]</scope>
    <source>
        <strain evidence="2">H4-8 / FGSC 9210</strain>
    </source>
</reference>
<gene>
    <name evidence="1" type="ORF">SCHCODRAFT_114959</name>
</gene>
<proteinExistence type="predicted"/>
<evidence type="ECO:0000313" key="2">
    <source>
        <dbReference type="Proteomes" id="UP000007431"/>
    </source>
</evidence>
<keyword evidence="2" id="KW-1185">Reference proteome</keyword>